<feature type="domain" description="Glycosyltransferase 61 catalytic" evidence="1">
    <location>
        <begin position="124"/>
        <end position="314"/>
    </location>
</feature>
<dbReference type="Pfam" id="PF04577">
    <property type="entry name" value="Glyco_transf_61"/>
    <property type="match status" value="1"/>
</dbReference>
<gene>
    <name evidence="2" type="ORF">CJN711_LOCUS13586</name>
    <name evidence="6" type="ORF">GIL414_LOCUS2893</name>
    <name evidence="3" type="ORF">KQP761_LOCUS19962</name>
    <name evidence="4" type="ORF">MBJ925_LOCUS27743</name>
    <name evidence="5" type="ORF">SMN809_LOCUS1243</name>
</gene>
<evidence type="ECO:0000313" key="3">
    <source>
        <dbReference type="EMBL" id="CAF1579060.1"/>
    </source>
</evidence>
<dbReference type="OrthoDB" id="529273at2759"/>
<comment type="caution">
    <text evidence="4">The sequence shown here is derived from an EMBL/GenBank/DDBJ whole genome shotgun (WGS) entry which is preliminary data.</text>
</comment>
<evidence type="ECO:0000313" key="7">
    <source>
        <dbReference type="Proteomes" id="UP000663824"/>
    </source>
</evidence>
<proteinExistence type="predicted"/>
<dbReference type="Proteomes" id="UP000663855">
    <property type="component" value="Unassembled WGS sequence"/>
</dbReference>
<evidence type="ECO:0000313" key="2">
    <source>
        <dbReference type="EMBL" id="CAF1232760.1"/>
    </source>
</evidence>
<organism evidence="4 7">
    <name type="scientific">Rotaria magnacalcarata</name>
    <dbReference type="NCBI Taxonomy" id="392030"/>
    <lineage>
        <taxon>Eukaryota</taxon>
        <taxon>Metazoa</taxon>
        <taxon>Spiralia</taxon>
        <taxon>Gnathifera</taxon>
        <taxon>Rotifera</taxon>
        <taxon>Eurotatoria</taxon>
        <taxon>Bdelloidea</taxon>
        <taxon>Philodinida</taxon>
        <taxon>Philodinidae</taxon>
        <taxon>Rotaria</taxon>
    </lineage>
</organism>
<accession>A0A816WCL1</accession>
<reference evidence="4" key="1">
    <citation type="submission" date="2021-02" db="EMBL/GenBank/DDBJ databases">
        <authorList>
            <person name="Nowell W R."/>
        </authorList>
    </citation>
    <scope>NUCLEOTIDE SEQUENCE</scope>
</reference>
<dbReference type="Proteomes" id="UP000676336">
    <property type="component" value="Unassembled WGS sequence"/>
</dbReference>
<dbReference type="Proteomes" id="UP000681720">
    <property type="component" value="Unassembled WGS sequence"/>
</dbReference>
<dbReference type="GO" id="GO:0016757">
    <property type="term" value="F:glycosyltransferase activity"/>
    <property type="evidence" value="ECO:0007669"/>
    <property type="project" value="InterPro"/>
</dbReference>
<evidence type="ECO:0000259" key="1">
    <source>
        <dbReference type="Pfam" id="PF04577"/>
    </source>
</evidence>
<dbReference type="Proteomes" id="UP000663834">
    <property type="component" value="Unassembled WGS sequence"/>
</dbReference>
<dbReference type="AlphaFoldDB" id="A0A816WCL1"/>
<dbReference type="Proteomes" id="UP000663824">
    <property type="component" value="Unassembled WGS sequence"/>
</dbReference>
<evidence type="ECO:0000313" key="5">
    <source>
        <dbReference type="EMBL" id="CAF3802202.1"/>
    </source>
</evidence>
<evidence type="ECO:0000313" key="6">
    <source>
        <dbReference type="EMBL" id="CAF3832562.1"/>
    </source>
</evidence>
<protein>
    <recommendedName>
        <fullName evidence="1">Glycosyltransferase 61 catalytic domain-containing protein</fullName>
    </recommendedName>
</protein>
<name>A0A816WCL1_9BILA</name>
<evidence type="ECO:0000313" key="4">
    <source>
        <dbReference type="EMBL" id="CAF2131877.1"/>
    </source>
</evidence>
<dbReference type="EMBL" id="CAJOBJ010000595">
    <property type="protein sequence ID" value="CAF3832562.1"/>
    <property type="molecule type" value="Genomic_DNA"/>
</dbReference>
<dbReference type="EMBL" id="CAJNOV010005998">
    <property type="protein sequence ID" value="CAF1232760.1"/>
    <property type="molecule type" value="Genomic_DNA"/>
</dbReference>
<dbReference type="EMBL" id="CAJNRE010014879">
    <property type="protein sequence ID" value="CAF2131877.1"/>
    <property type="molecule type" value="Genomic_DNA"/>
</dbReference>
<dbReference type="InterPro" id="IPR049625">
    <property type="entry name" value="Glyco_transf_61_cat"/>
</dbReference>
<dbReference type="EMBL" id="CAJOBI010000183">
    <property type="protein sequence ID" value="CAF3802202.1"/>
    <property type="molecule type" value="Genomic_DNA"/>
</dbReference>
<dbReference type="EMBL" id="CAJNOW010010333">
    <property type="protein sequence ID" value="CAF1579060.1"/>
    <property type="molecule type" value="Genomic_DNA"/>
</dbReference>
<sequence length="385" mass="44210">MESSSLLMNTDFKQISYTLEPYTIFLPNFVDDLARDWFLNSTYYRMHSSLCPKNDCQSYGFLFNDLNEHLSVHIDLVKNGLYNNYDCGFRYGDIASRNTFNTTDDLSAVYDEAIVYTVPDGWSFQHFLDGIGPKLSHSYNYLYKYPNAKVLLQKGIRFDQSVREIWEILGVKESHRLIHYIPGRKVGARLLINPCRTPATHPRLWQDARRMYWSLVNLTDLEVNLAKNSLIYLRRTASNAKNNGRLILNEQSLIDSLVAYASNHSLNYVQYDHSKDHLHVRQQIKLFSHAKIIIGVHGGAQSNINFASSGTTIIELMPYQLNATVVPVVCQMPKSNELKPCVGYIYYTQSQLLNQSYWILPTAVNNEGNLNVNLTRVQCLLNSLV</sequence>